<evidence type="ECO:0000313" key="1">
    <source>
        <dbReference type="EMBL" id="AIC93977.1"/>
    </source>
</evidence>
<proteinExistence type="predicted"/>
<organism evidence="1 2">
    <name type="scientific">Shouchella lehensis G1</name>
    <dbReference type="NCBI Taxonomy" id="1246626"/>
    <lineage>
        <taxon>Bacteria</taxon>
        <taxon>Bacillati</taxon>
        <taxon>Bacillota</taxon>
        <taxon>Bacilli</taxon>
        <taxon>Bacillales</taxon>
        <taxon>Bacillaceae</taxon>
        <taxon>Shouchella</taxon>
    </lineage>
</organism>
<protein>
    <submittedName>
        <fullName evidence="1">Uncharacterized protein</fullName>
    </submittedName>
</protein>
<accession>A0A060LUW4</accession>
<dbReference type="KEGG" id="ble:BleG1_1394"/>
<gene>
    <name evidence="1" type="ORF">BleG1_1394</name>
</gene>
<sequence>MTAIVKQRCIEVTQEIGLLEKRIVESSFELSLFNDRIETESDRFPLDSVFDISYRFPSDSPDSLGFLYLHTSRGVSTYKIKTSPEQLIQEFKKLVPETKYRL</sequence>
<name>A0A060LUW4_9BACI</name>
<evidence type="ECO:0000313" key="2">
    <source>
        <dbReference type="Proteomes" id="UP000027142"/>
    </source>
</evidence>
<dbReference type="AlphaFoldDB" id="A0A060LUW4"/>
<reference evidence="1 2" key="1">
    <citation type="journal article" date="2014" name="Gene">
        <title>A comparative genomic analysis of the alkalitolerant soil bacterium Bacillus lehensis G1.</title>
        <authorList>
            <person name="Noor Y.M."/>
            <person name="Samsulrizal N.H."/>
            <person name="Jema'on N.A."/>
            <person name="Low K.O."/>
            <person name="Ramli A.N."/>
            <person name="Alias N.I."/>
            <person name="Damis S.I."/>
            <person name="Fuzi S.F."/>
            <person name="Isa M.N."/>
            <person name="Murad A.M."/>
            <person name="Raih M.F."/>
            <person name="Bakar F.D."/>
            <person name="Najimudin N."/>
            <person name="Mahadi N.M."/>
            <person name="Illias R.M."/>
        </authorList>
    </citation>
    <scope>NUCLEOTIDE SEQUENCE [LARGE SCALE GENOMIC DNA]</scope>
    <source>
        <strain evidence="1 2">G1</strain>
    </source>
</reference>
<dbReference type="OrthoDB" id="2691759at2"/>
<dbReference type="HOGENOM" id="CLU_166888_0_0_9"/>
<dbReference type="Proteomes" id="UP000027142">
    <property type="component" value="Chromosome"/>
</dbReference>
<keyword evidence="2" id="KW-1185">Reference proteome</keyword>
<dbReference type="RefSeq" id="WP_038478714.1">
    <property type="nucleotide sequence ID" value="NZ_CP003923.1"/>
</dbReference>
<dbReference type="eggNOG" id="ENOG5033AWK">
    <property type="taxonomic scope" value="Bacteria"/>
</dbReference>
<dbReference type="PATRIC" id="fig|1246626.3.peg.1384"/>
<dbReference type="STRING" id="1246626.BleG1_1394"/>
<dbReference type="EMBL" id="CP003923">
    <property type="protein sequence ID" value="AIC93977.1"/>
    <property type="molecule type" value="Genomic_DNA"/>
</dbReference>